<feature type="region of interest" description="Disordered" evidence="10">
    <location>
        <begin position="1542"/>
        <end position="1566"/>
    </location>
</feature>
<evidence type="ECO:0000256" key="11">
    <source>
        <dbReference type="SAM" id="Phobius"/>
    </source>
</evidence>
<feature type="region of interest" description="Disordered" evidence="10">
    <location>
        <begin position="1302"/>
        <end position="1321"/>
    </location>
</feature>
<feature type="compositionally biased region" description="Low complexity" evidence="10">
    <location>
        <begin position="1302"/>
        <end position="1311"/>
    </location>
</feature>
<evidence type="ECO:0000256" key="9">
    <source>
        <dbReference type="PROSITE-ProRule" id="PRU00043"/>
    </source>
</evidence>
<feature type="domain" description="Cadherin" evidence="13">
    <location>
        <begin position="628"/>
        <end position="740"/>
    </location>
</feature>
<feature type="domain" description="Cadherin" evidence="13">
    <location>
        <begin position="786"/>
        <end position="900"/>
    </location>
</feature>
<keyword evidence="3" id="KW-0677">Repeat</keyword>
<dbReference type="InterPro" id="IPR020894">
    <property type="entry name" value="Cadherin_CS"/>
</dbReference>
<feature type="region of interest" description="Disordered" evidence="10">
    <location>
        <begin position="1049"/>
        <end position="1077"/>
    </location>
</feature>
<feature type="domain" description="Cadherin" evidence="13">
    <location>
        <begin position="418"/>
        <end position="521"/>
    </location>
</feature>
<feature type="region of interest" description="Disordered" evidence="10">
    <location>
        <begin position="1434"/>
        <end position="1504"/>
    </location>
</feature>
<dbReference type="SMART" id="SM00112">
    <property type="entry name" value="CA"/>
    <property type="match status" value="7"/>
</dbReference>
<dbReference type="GO" id="GO:0007156">
    <property type="term" value="P:homophilic cell adhesion via plasma membrane adhesion molecules"/>
    <property type="evidence" value="ECO:0007669"/>
    <property type="project" value="InterPro"/>
</dbReference>
<keyword evidence="15" id="KW-1185">Reference proteome</keyword>
<keyword evidence="8" id="KW-0325">Glycoprotein</keyword>
<accession>G7YNN2</accession>
<evidence type="ECO:0000256" key="4">
    <source>
        <dbReference type="ARBA" id="ARBA00022837"/>
    </source>
</evidence>
<evidence type="ECO:0000259" key="13">
    <source>
        <dbReference type="PROSITE" id="PS50268"/>
    </source>
</evidence>
<dbReference type="Pfam" id="PF00028">
    <property type="entry name" value="Cadherin"/>
    <property type="match status" value="3"/>
</dbReference>
<evidence type="ECO:0000256" key="1">
    <source>
        <dbReference type="ARBA" id="ARBA00004167"/>
    </source>
</evidence>
<feature type="compositionally biased region" description="Pro residues" evidence="10">
    <location>
        <begin position="1493"/>
        <end position="1502"/>
    </location>
</feature>
<keyword evidence="2 11" id="KW-0812">Transmembrane</keyword>
<dbReference type="GO" id="GO:0005886">
    <property type="term" value="C:plasma membrane"/>
    <property type="evidence" value="ECO:0007669"/>
    <property type="project" value="InterPro"/>
</dbReference>
<keyword evidence="4 9" id="KW-0106">Calcium</keyword>
<dbReference type="InterPro" id="IPR050174">
    <property type="entry name" value="Protocadherin/Cadherin-CA"/>
</dbReference>
<feature type="domain" description="Cadherin" evidence="13">
    <location>
        <begin position="524"/>
        <end position="628"/>
    </location>
</feature>
<sequence>MCPMHCSRLVISYGFIVFVHAIQHGTNIPSTPKELSYTINEEAEVGSFIGNLKLDAERKFLIPYSQLTHFELYDDSKQNYFRIEPDSGKLFVAARIDRETICPQPELLSGRLAAQDHRMWAPTLGSEEYGQSDSKKCELHLSLFVAQEYWINVIIAIHDINDNQPYFPIGLAQSTKPNIYVVNVSESVQSGHEIPLIGARDSDAGINAVQSYTLRGDELNPALFAVSYSPPFTLNLIVLDELDAERKANYTGEIVACDGGQPSPKCGVQPLLIHVTDINDNKPVFEKHVYEVVVNETVLTGSTVLTVHASDADSGSHGSVRYQIGQPVSQVVLDHFGLDASSGRLYTKKPIDAKDTALFVIPVLAKDGGSVPLIGQSVVRISVTDVNDHAPWIEVRPVQLPGKQVTSGVKFSEGTMWIYENQPVGTNLGLIIVGDEDIGDNSLVECKLQESEYRFYLEHANSAKGREMYSLSANQSFDRESLPDGSTSVQITCSDKGDPTQKTEKSIAIQIIDVNEFSPEFPADRRNYHIQIEEGQNPGTFVFQAEANDLDATPMIHYYLSREAQSLFHIDPHSGRVTTRKVLDRESTPKIRFTVHATDKNLLESDLNSTVANVTVTLTDINDNEPTLVENEVLKIVENRPGFSDLVGQLIAIDKDADLNGTVRYKLLSVLTENNIAVNDTFMINQESGKLFTLRSLDREQCSQYRLHVLAYDLGTPESKNTTQTIIVEVLDENDNKPEWRPMLPLLPDGQYSAQSAYSKYASRLLGLDKVFELGQLNTTAPLHRGQRVCKLAATDADSSRNANLTFHLVTTYFTPEMEGDDTQHLMHHSGKATTMPNYFMVSSTSGELMIGPGLRGAGLSEPGLAEIYLRVSDNGNPPLEKTSRLFIRISDTSSSLSGMGMSGKGLLSYLISSGNIGIALTIVLIFVMCLTSICLIVAFSALRQRSQAPTCCPCCYKTEDKFNAPPPPDRCQLRMHPQLITEDGLNLDGQVSVLGKFYHTPKSSSVFSDSGSLYKWTPEGTSYTIGNFGPPPIYNFSVLNATMDRMHASHTGSDKSGTALLSHEPSCPTNPLFDEHTPSTEIASVQRAIHSTAQWDGNFDHTEKQSNSSVGMLGPNSEPFQNKHSLRVSSSTEISPLKGHIDYTRRVNKMNVPWRLDMFCSTSTAIPDSALTSNWNGRVFNAKQTIASIMWHEKNYGVGEWISGRRPIRRTERRKKSYDNALHRKTKVPLEIVENIGSSGLITTSHRHRSLMSLIQSKTVAEPVFQIVSSCNFAFVLVLVSNAAECPMVIQVHAVTREVDGGSADSGQGASEDEPVTAEGWKVEQGSKRTLLDLSVAPTVYIVTYRPRKAELAILLSIDLLAQKTRCQTPLGEKDKSVSTTKVISFGLLQVFLLVNTGVFISCKANHLIALTVATQVCTIQFSQQQPSIHLNGFSPNAETHTEKSSTVGSRNLSRPMLSTTQPNITTFLHASKPNESDKSIESENSSSPTCILPPPPPPPLSTCQPRWQKPLFGNDFGHQNHRFEEFPLKVPSRIARQSATLPSAYKMSPPTTRRVVNYSPTQERSVKTKPYSIFRMNQKEVNS</sequence>
<dbReference type="FunFam" id="2.60.40.60:FF:000020">
    <property type="entry name" value="Dachsous cadherin-related 1b"/>
    <property type="match status" value="2"/>
</dbReference>
<name>G7YNN2_CLOSI</name>
<feature type="region of interest" description="Disordered" evidence="10">
    <location>
        <begin position="1099"/>
        <end position="1132"/>
    </location>
</feature>
<evidence type="ECO:0000256" key="5">
    <source>
        <dbReference type="ARBA" id="ARBA00022889"/>
    </source>
</evidence>
<dbReference type="FunFam" id="2.60.40.60:FF:000092">
    <property type="entry name" value="Protocadherin 8"/>
    <property type="match status" value="1"/>
</dbReference>
<feature type="domain" description="Cadherin" evidence="13">
    <location>
        <begin position="176"/>
        <end position="285"/>
    </location>
</feature>
<feature type="chain" id="PRO_5003506417" evidence="12">
    <location>
        <begin position="22"/>
        <end position="1585"/>
    </location>
</feature>
<dbReference type="PRINTS" id="PR00205">
    <property type="entry name" value="CADHERIN"/>
</dbReference>
<evidence type="ECO:0000313" key="14">
    <source>
        <dbReference type="EMBL" id="GAA54563.1"/>
    </source>
</evidence>
<dbReference type="Gene3D" id="2.60.40.60">
    <property type="entry name" value="Cadherins"/>
    <property type="match status" value="7"/>
</dbReference>
<keyword evidence="5" id="KW-0130">Cell adhesion</keyword>
<keyword evidence="12" id="KW-0732">Signal</keyword>
<feature type="transmembrane region" description="Helical" evidence="11">
    <location>
        <begin position="1384"/>
        <end position="1402"/>
    </location>
</feature>
<dbReference type="InterPro" id="IPR002126">
    <property type="entry name" value="Cadherin-like_dom"/>
</dbReference>
<feature type="transmembrane region" description="Helical" evidence="11">
    <location>
        <begin position="917"/>
        <end position="940"/>
    </location>
</feature>
<dbReference type="PANTHER" id="PTHR24028:SF146">
    <property type="entry name" value="CADHERIN 96CB, ISOFORM D-RELATED"/>
    <property type="match status" value="1"/>
</dbReference>
<keyword evidence="6 11" id="KW-1133">Transmembrane helix</keyword>
<feature type="compositionally biased region" description="Polar residues" evidence="10">
    <location>
        <begin position="484"/>
        <end position="493"/>
    </location>
</feature>
<evidence type="ECO:0000256" key="6">
    <source>
        <dbReference type="ARBA" id="ARBA00022989"/>
    </source>
</evidence>
<feature type="compositionally biased region" description="Basic and acidic residues" evidence="10">
    <location>
        <begin position="1474"/>
        <end position="1483"/>
    </location>
</feature>
<feature type="compositionally biased region" description="Polar residues" evidence="10">
    <location>
        <begin position="1119"/>
        <end position="1132"/>
    </location>
</feature>
<dbReference type="GO" id="GO:0005509">
    <property type="term" value="F:calcium ion binding"/>
    <property type="evidence" value="ECO:0007669"/>
    <property type="project" value="UniProtKB-UniRule"/>
</dbReference>
<evidence type="ECO:0000256" key="7">
    <source>
        <dbReference type="ARBA" id="ARBA00023136"/>
    </source>
</evidence>
<feature type="compositionally biased region" description="Polar residues" evidence="10">
    <location>
        <begin position="1434"/>
        <end position="1470"/>
    </location>
</feature>
<dbReference type="PANTHER" id="PTHR24028">
    <property type="entry name" value="CADHERIN-87A"/>
    <property type="match status" value="1"/>
</dbReference>
<feature type="domain" description="Cadherin" evidence="13">
    <location>
        <begin position="31"/>
        <end position="167"/>
    </location>
</feature>
<comment type="subcellular location">
    <subcellularLocation>
        <location evidence="1">Membrane</location>
        <topology evidence="1">Single-pass membrane protein</topology>
    </subcellularLocation>
</comment>
<dbReference type="InterPro" id="IPR015919">
    <property type="entry name" value="Cadherin-like_sf"/>
</dbReference>
<feature type="region of interest" description="Disordered" evidence="10">
    <location>
        <begin position="479"/>
        <end position="502"/>
    </location>
</feature>
<proteinExistence type="predicted"/>
<protein>
    <submittedName>
        <fullName evidence="14">Protocadherin alpha-4</fullName>
    </submittedName>
</protein>
<dbReference type="Proteomes" id="UP000008909">
    <property type="component" value="Unassembled WGS sequence"/>
</dbReference>
<dbReference type="EMBL" id="DF143902">
    <property type="protein sequence ID" value="GAA54563.1"/>
    <property type="molecule type" value="Genomic_DNA"/>
</dbReference>
<dbReference type="CDD" id="cd11304">
    <property type="entry name" value="Cadherin_repeat"/>
    <property type="match status" value="7"/>
</dbReference>
<evidence type="ECO:0000313" key="15">
    <source>
        <dbReference type="Proteomes" id="UP000008909"/>
    </source>
</evidence>
<feature type="signal peptide" evidence="12">
    <location>
        <begin position="1"/>
        <end position="21"/>
    </location>
</feature>
<reference evidence="14" key="1">
    <citation type="journal article" date="2011" name="Genome Biol.">
        <title>The draft genome of the carcinogenic human liver fluke Clonorchis sinensis.</title>
        <authorList>
            <person name="Wang X."/>
            <person name="Chen W."/>
            <person name="Huang Y."/>
            <person name="Sun J."/>
            <person name="Men J."/>
            <person name="Liu H."/>
            <person name="Luo F."/>
            <person name="Guo L."/>
            <person name="Lv X."/>
            <person name="Deng C."/>
            <person name="Zhou C."/>
            <person name="Fan Y."/>
            <person name="Li X."/>
            <person name="Huang L."/>
            <person name="Hu Y."/>
            <person name="Liang C."/>
            <person name="Hu X."/>
            <person name="Xu J."/>
            <person name="Yu X."/>
        </authorList>
    </citation>
    <scope>NUCLEOTIDE SEQUENCE [LARGE SCALE GENOMIC DNA]</scope>
    <source>
        <strain evidence="14">Henan</strain>
    </source>
</reference>
<evidence type="ECO:0000256" key="10">
    <source>
        <dbReference type="SAM" id="MobiDB-lite"/>
    </source>
</evidence>
<dbReference type="SUPFAM" id="SSF49313">
    <property type="entry name" value="Cadherin-like"/>
    <property type="match status" value="7"/>
</dbReference>
<evidence type="ECO:0000256" key="2">
    <source>
        <dbReference type="ARBA" id="ARBA00022692"/>
    </source>
</evidence>
<reference key="2">
    <citation type="submission" date="2011-10" db="EMBL/GenBank/DDBJ databases">
        <title>The genome and transcriptome sequence of Clonorchis sinensis provide insights into the carcinogenic liver fluke.</title>
        <authorList>
            <person name="Wang X."/>
            <person name="Huang Y."/>
            <person name="Chen W."/>
            <person name="Liu H."/>
            <person name="Guo L."/>
            <person name="Chen Y."/>
            <person name="Luo F."/>
            <person name="Zhou W."/>
            <person name="Sun J."/>
            <person name="Mao Q."/>
            <person name="Liang P."/>
            <person name="Zhou C."/>
            <person name="Tian Y."/>
            <person name="Men J."/>
            <person name="Lv X."/>
            <person name="Huang L."/>
            <person name="Zhou J."/>
            <person name="Hu Y."/>
            <person name="Li R."/>
            <person name="Zhang F."/>
            <person name="Lei H."/>
            <person name="Li X."/>
            <person name="Hu X."/>
            <person name="Liang C."/>
            <person name="Xu J."/>
            <person name="Wu Z."/>
            <person name="Yu X."/>
        </authorList>
    </citation>
    <scope>NUCLEOTIDE SEQUENCE</scope>
    <source>
        <strain>Henan</strain>
    </source>
</reference>
<gene>
    <name evidence="14" type="ORF">CLF_103848</name>
</gene>
<dbReference type="Pfam" id="PF08266">
    <property type="entry name" value="Cadherin_2"/>
    <property type="match status" value="1"/>
</dbReference>
<dbReference type="PROSITE" id="PS00232">
    <property type="entry name" value="CADHERIN_1"/>
    <property type="match status" value="4"/>
</dbReference>
<evidence type="ECO:0000256" key="8">
    <source>
        <dbReference type="ARBA" id="ARBA00023180"/>
    </source>
</evidence>
<keyword evidence="7 11" id="KW-0472">Membrane</keyword>
<dbReference type="PROSITE" id="PS50268">
    <property type="entry name" value="CADHERIN_2"/>
    <property type="match status" value="7"/>
</dbReference>
<dbReference type="InterPro" id="IPR013164">
    <property type="entry name" value="Cadherin_N"/>
</dbReference>
<evidence type="ECO:0000256" key="3">
    <source>
        <dbReference type="ARBA" id="ARBA00022737"/>
    </source>
</evidence>
<organism evidence="14 15">
    <name type="scientific">Clonorchis sinensis</name>
    <name type="common">Chinese liver fluke</name>
    <dbReference type="NCBI Taxonomy" id="79923"/>
    <lineage>
        <taxon>Eukaryota</taxon>
        <taxon>Metazoa</taxon>
        <taxon>Spiralia</taxon>
        <taxon>Lophotrochozoa</taxon>
        <taxon>Platyhelminthes</taxon>
        <taxon>Trematoda</taxon>
        <taxon>Digenea</taxon>
        <taxon>Opisthorchiida</taxon>
        <taxon>Opisthorchiata</taxon>
        <taxon>Opisthorchiidae</taxon>
        <taxon>Clonorchis</taxon>
    </lineage>
</organism>
<feature type="domain" description="Cadherin" evidence="13">
    <location>
        <begin position="286"/>
        <end position="393"/>
    </location>
</feature>
<evidence type="ECO:0000256" key="12">
    <source>
        <dbReference type="SAM" id="SignalP"/>
    </source>
</evidence>